<evidence type="ECO:0000256" key="2">
    <source>
        <dbReference type="ARBA" id="ARBA00022729"/>
    </source>
</evidence>
<sequence>MKTFRKLLFTAFLALSVSFVSQAQEIAHINAQELVAQMPEYKTANDQLLKMRESFAKDYQQMVEEFQTKATKFQQEEQTAGDAVNQTRMQELQDLQNRVQQLELNADSELGKKQEELLKPVLEKATTAIQKVARAKGYKFVLDSTMGSGILMADGPDLMADVKKELGIN</sequence>
<feature type="chain" id="PRO_5014980814" description="Molecular chaperone Skp" evidence="4">
    <location>
        <begin position="24"/>
        <end position="169"/>
    </location>
</feature>
<dbReference type="Proteomes" id="UP000231960">
    <property type="component" value="Unassembled WGS sequence"/>
</dbReference>
<dbReference type="InterPro" id="IPR005632">
    <property type="entry name" value="Chaperone_Skp"/>
</dbReference>
<dbReference type="GO" id="GO:0050821">
    <property type="term" value="P:protein stabilization"/>
    <property type="evidence" value="ECO:0007669"/>
    <property type="project" value="TreeGrafter"/>
</dbReference>
<dbReference type="PANTHER" id="PTHR35089:SF1">
    <property type="entry name" value="CHAPERONE PROTEIN SKP"/>
    <property type="match status" value="1"/>
</dbReference>
<comment type="caution">
    <text evidence="5">The sequence shown here is derived from an EMBL/GenBank/DDBJ whole genome shotgun (WGS) entry which is preliminary data.</text>
</comment>
<feature type="signal peptide" evidence="4">
    <location>
        <begin position="1"/>
        <end position="23"/>
    </location>
</feature>
<organism evidence="5 6">
    <name type="scientific">Avrilella dinanensis</name>
    <dbReference type="NCBI Taxonomy" id="2008672"/>
    <lineage>
        <taxon>Bacteria</taxon>
        <taxon>Pseudomonadati</taxon>
        <taxon>Bacteroidota</taxon>
        <taxon>Flavobacteriia</taxon>
        <taxon>Flavobacteriales</taxon>
        <taxon>Flavobacteriaceae</taxon>
        <taxon>Avrilella</taxon>
    </lineage>
</organism>
<dbReference type="Gene3D" id="3.30.910.20">
    <property type="entry name" value="Skp domain"/>
    <property type="match status" value="1"/>
</dbReference>
<dbReference type="GO" id="GO:0005829">
    <property type="term" value="C:cytosol"/>
    <property type="evidence" value="ECO:0007669"/>
    <property type="project" value="TreeGrafter"/>
</dbReference>
<evidence type="ECO:0000256" key="1">
    <source>
        <dbReference type="ARBA" id="ARBA00009091"/>
    </source>
</evidence>
<dbReference type="EMBL" id="NIPO01000001">
    <property type="protein sequence ID" value="PJR03169.1"/>
    <property type="molecule type" value="Genomic_DNA"/>
</dbReference>
<name>A0A2M9R2U1_9FLAO</name>
<dbReference type="PANTHER" id="PTHR35089">
    <property type="entry name" value="CHAPERONE PROTEIN SKP"/>
    <property type="match status" value="1"/>
</dbReference>
<reference evidence="5 6" key="1">
    <citation type="submission" date="2017-06" db="EMBL/GenBank/DDBJ databases">
        <title>Description of Avrilella dinanensis gen. nov. sp. nov.</title>
        <authorList>
            <person name="Leyer C."/>
            <person name="Sassi M."/>
            <person name="Minet J."/>
            <person name="Kayal S."/>
            <person name="Cattoir V."/>
        </authorList>
    </citation>
    <scope>NUCLEOTIDE SEQUENCE [LARGE SCALE GENOMIC DNA]</scope>
    <source>
        <strain evidence="5 6">UR159</strain>
    </source>
</reference>
<protein>
    <recommendedName>
        <fullName evidence="7">Molecular chaperone Skp</fullName>
    </recommendedName>
</protein>
<accession>A0A2M9R2U1</accession>
<evidence type="ECO:0000256" key="3">
    <source>
        <dbReference type="SAM" id="Coils"/>
    </source>
</evidence>
<evidence type="ECO:0008006" key="7">
    <source>
        <dbReference type="Google" id="ProtNLM"/>
    </source>
</evidence>
<evidence type="ECO:0000256" key="4">
    <source>
        <dbReference type="SAM" id="SignalP"/>
    </source>
</evidence>
<dbReference type="Pfam" id="PF03938">
    <property type="entry name" value="OmpH"/>
    <property type="match status" value="1"/>
</dbReference>
<dbReference type="SUPFAM" id="SSF111384">
    <property type="entry name" value="OmpH-like"/>
    <property type="match status" value="1"/>
</dbReference>
<proteinExistence type="inferred from homology"/>
<dbReference type="AlphaFoldDB" id="A0A2M9R2U1"/>
<keyword evidence="6" id="KW-1185">Reference proteome</keyword>
<gene>
    <name evidence="5" type="ORF">CDL10_00655</name>
</gene>
<dbReference type="InterPro" id="IPR024930">
    <property type="entry name" value="Skp_dom_sf"/>
</dbReference>
<dbReference type="SMART" id="SM00935">
    <property type="entry name" value="OmpH"/>
    <property type="match status" value="1"/>
</dbReference>
<dbReference type="OrthoDB" id="1524711at2"/>
<feature type="coiled-coil region" evidence="3">
    <location>
        <begin position="56"/>
        <end position="112"/>
    </location>
</feature>
<dbReference type="GO" id="GO:0051082">
    <property type="term" value="F:unfolded protein binding"/>
    <property type="evidence" value="ECO:0007669"/>
    <property type="project" value="InterPro"/>
</dbReference>
<evidence type="ECO:0000313" key="5">
    <source>
        <dbReference type="EMBL" id="PJR03169.1"/>
    </source>
</evidence>
<keyword evidence="2 4" id="KW-0732">Signal</keyword>
<evidence type="ECO:0000313" key="6">
    <source>
        <dbReference type="Proteomes" id="UP000231960"/>
    </source>
</evidence>
<dbReference type="RefSeq" id="WP_100676738.1">
    <property type="nucleotide sequence ID" value="NZ_NIPO01000001.1"/>
</dbReference>
<keyword evidence="3" id="KW-0175">Coiled coil</keyword>
<comment type="similarity">
    <text evidence="1">Belongs to the Skp family.</text>
</comment>